<dbReference type="AlphaFoldDB" id="A0A096A996"/>
<evidence type="ECO:0000313" key="2">
    <source>
        <dbReference type="Proteomes" id="UP000029525"/>
    </source>
</evidence>
<gene>
    <name evidence="1" type="ORF">HMPREF0647_09375</name>
</gene>
<proteinExistence type="predicted"/>
<dbReference type="OrthoDB" id="1082214at2"/>
<sequence length="107" mass="12304">MLYDKEIIYVLLEAGSEGLSAKKISRHVHNSRNTLFNPISFNDVYREVKSYLRTNSRTELSIIKKVGKGLYCINNNVNDSRQLLFEFKDAITSESKSNGDELLLKLF</sequence>
<comment type="caution">
    <text evidence="1">The sequence shown here is derived from an EMBL/GenBank/DDBJ whole genome shotgun (WGS) entry which is preliminary data.</text>
</comment>
<name>A0A096A996_9BACT</name>
<evidence type="ECO:0000313" key="1">
    <source>
        <dbReference type="EMBL" id="KGF43678.1"/>
    </source>
</evidence>
<protein>
    <submittedName>
        <fullName evidence="1">Uncharacterized protein</fullName>
    </submittedName>
</protein>
<reference evidence="1 2" key="1">
    <citation type="submission" date="2014-07" db="EMBL/GenBank/DDBJ databases">
        <authorList>
            <person name="McCorrison J."/>
            <person name="Sanka R."/>
            <person name="Torralba M."/>
            <person name="Gillis M."/>
            <person name="Haft D.H."/>
            <person name="Methe B."/>
            <person name="Sutton G."/>
            <person name="Nelson K.E."/>
        </authorList>
    </citation>
    <scope>NUCLEOTIDE SEQUENCE [LARGE SCALE GENOMIC DNA]</scope>
    <source>
        <strain evidence="1 2">DNF00320</strain>
    </source>
</reference>
<accession>A0A096A996</accession>
<dbReference type="EMBL" id="JRNQ01000070">
    <property type="protein sequence ID" value="KGF43678.1"/>
    <property type="molecule type" value="Genomic_DNA"/>
</dbReference>
<dbReference type="Proteomes" id="UP000029525">
    <property type="component" value="Unassembled WGS sequence"/>
</dbReference>
<organism evidence="1 2">
    <name type="scientific">Prevotella bivia DNF00320</name>
    <dbReference type="NCBI Taxonomy" id="1401068"/>
    <lineage>
        <taxon>Bacteria</taxon>
        <taxon>Pseudomonadati</taxon>
        <taxon>Bacteroidota</taxon>
        <taxon>Bacteroidia</taxon>
        <taxon>Bacteroidales</taxon>
        <taxon>Prevotellaceae</taxon>
        <taxon>Prevotella</taxon>
    </lineage>
</organism>